<evidence type="ECO:0000256" key="4">
    <source>
        <dbReference type="ARBA" id="ARBA00035204"/>
    </source>
</evidence>
<dbReference type="SUPFAM" id="SSF46561">
    <property type="entry name" value="Ribosomal protein L29 (L29p)"/>
    <property type="match status" value="1"/>
</dbReference>
<dbReference type="InterPro" id="IPR001854">
    <property type="entry name" value="Ribosomal_uL29"/>
</dbReference>
<dbReference type="EMBL" id="MGDX01000006">
    <property type="protein sequence ID" value="OGL71733.1"/>
    <property type="molecule type" value="Genomic_DNA"/>
</dbReference>
<dbReference type="InterPro" id="IPR036049">
    <property type="entry name" value="Ribosomal_uL29_sf"/>
</dbReference>
<dbReference type="GO" id="GO:0003735">
    <property type="term" value="F:structural constituent of ribosome"/>
    <property type="evidence" value="ECO:0007669"/>
    <property type="project" value="InterPro"/>
</dbReference>
<comment type="caution">
    <text evidence="6">The sequence shown here is derived from an EMBL/GenBank/DDBJ whole genome shotgun (WGS) entry which is preliminary data.</text>
</comment>
<gene>
    <name evidence="5" type="primary">rpmC</name>
    <name evidence="6" type="ORF">A3C17_02855</name>
</gene>
<dbReference type="NCBIfam" id="TIGR00012">
    <property type="entry name" value="L29"/>
    <property type="match status" value="1"/>
</dbReference>
<name>A0A1F7U0C5_9BACT</name>
<evidence type="ECO:0000256" key="1">
    <source>
        <dbReference type="ARBA" id="ARBA00009254"/>
    </source>
</evidence>
<evidence type="ECO:0000256" key="5">
    <source>
        <dbReference type="HAMAP-Rule" id="MF_00374"/>
    </source>
</evidence>
<keyword evidence="3 5" id="KW-0687">Ribonucleoprotein</keyword>
<dbReference type="AlphaFoldDB" id="A0A1F7U0C5"/>
<reference evidence="6 7" key="1">
    <citation type="journal article" date="2016" name="Nat. Commun.">
        <title>Thousands of microbial genomes shed light on interconnected biogeochemical processes in an aquifer system.</title>
        <authorList>
            <person name="Anantharaman K."/>
            <person name="Brown C.T."/>
            <person name="Hug L.A."/>
            <person name="Sharon I."/>
            <person name="Castelle C.J."/>
            <person name="Probst A.J."/>
            <person name="Thomas B.C."/>
            <person name="Singh A."/>
            <person name="Wilkins M.J."/>
            <person name="Karaoz U."/>
            <person name="Brodie E.L."/>
            <person name="Williams K.H."/>
            <person name="Hubbard S.S."/>
            <person name="Banfield J.F."/>
        </authorList>
    </citation>
    <scope>NUCLEOTIDE SEQUENCE [LARGE SCALE GENOMIC DNA]</scope>
</reference>
<evidence type="ECO:0000313" key="6">
    <source>
        <dbReference type="EMBL" id="OGL71733.1"/>
    </source>
</evidence>
<evidence type="ECO:0000313" key="7">
    <source>
        <dbReference type="Proteomes" id="UP000177097"/>
    </source>
</evidence>
<dbReference type="GO" id="GO:0005840">
    <property type="term" value="C:ribosome"/>
    <property type="evidence" value="ECO:0007669"/>
    <property type="project" value="UniProtKB-KW"/>
</dbReference>
<dbReference type="Gene3D" id="1.10.287.310">
    <property type="match status" value="1"/>
</dbReference>
<keyword evidence="2 5" id="KW-0689">Ribosomal protein</keyword>
<dbReference type="STRING" id="1802389.A3C17_02855"/>
<proteinExistence type="inferred from homology"/>
<dbReference type="GO" id="GO:1990904">
    <property type="term" value="C:ribonucleoprotein complex"/>
    <property type="evidence" value="ECO:0007669"/>
    <property type="project" value="UniProtKB-KW"/>
</dbReference>
<organism evidence="6 7">
    <name type="scientific">Candidatus Uhrbacteria bacterium RIFCSPHIGHO2_02_FULL_53_13</name>
    <dbReference type="NCBI Taxonomy" id="1802389"/>
    <lineage>
        <taxon>Bacteria</taxon>
        <taxon>Candidatus Uhriibacteriota</taxon>
    </lineage>
</organism>
<protein>
    <recommendedName>
        <fullName evidence="4 5">Large ribosomal subunit protein uL29</fullName>
    </recommendedName>
</protein>
<evidence type="ECO:0000256" key="3">
    <source>
        <dbReference type="ARBA" id="ARBA00023274"/>
    </source>
</evidence>
<comment type="similarity">
    <text evidence="1 5">Belongs to the universal ribosomal protein uL29 family.</text>
</comment>
<dbReference type="GO" id="GO:0006412">
    <property type="term" value="P:translation"/>
    <property type="evidence" value="ECO:0007669"/>
    <property type="project" value="UniProtKB-UniRule"/>
</dbReference>
<dbReference type="Proteomes" id="UP000177097">
    <property type="component" value="Unassembled WGS sequence"/>
</dbReference>
<sequence>MESLNKKTDEELKQMRADLRTEILELRFAIASNKETHVRKVRNARRTIARINTLLSARIS</sequence>
<dbReference type="Pfam" id="PF00831">
    <property type="entry name" value="Ribosomal_L29"/>
    <property type="match status" value="1"/>
</dbReference>
<dbReference type="HAMAP" id="MF_00374">
    <property type="entry name" value="Ribosomal_uL29"/>
    <property type="match status" value="1"/>
</dbReference>
<accession>A0A1F7U0C5</accession>
<evidence type="ECO:0000256" key="2">
    <source>
        <dbReference type="ARBA" id="ARBA00022980"/>
    </source>
</evidence>